<protein>
    <recommendedName>
        <fullName evidence="1">Phospholipase C/D domain-containing protein</fullName>
    </recommendedName>
</protein>
<dbReference type="KEGG" id="haby:HLVA_05740"/>
<accession>A0AAU9D9M8</accession>
<feature type="domain" description="Phospholipase C/D" evidence="1">
    <location>
        <begin position="23"/>
        <end position="169"/>
    </location>
</feature>
<proteinExistence type="predicted"/>
<dbReference type="Pfam" id="PF00882">
    <property type="entry name" value="Zn_dep_PLPC"/>
    <property type="match status" value="1"/>
</dbReference>
<evidence type="ECO:0000259" key="1">
    <source>
        <dbReference type="Pfam" id="PF00882"/>
    </source>
</evidence>
<dbReference type="EMBL" id="AP027059">
    <property type="protein sequence ID" value="BDU50005.1"/>
    <property type="molecule type" value="Genomic_DNA"/>
</dbReference>
<dbReference type="AlphaFoldDB" id="A0AAU9D9M8"/>
<dbReference type="InterPro" id="IPR029002">
    <property type="entry name" value="PLPC/GPLD1"/>
</dbReference>
<evidence type="ECO:0000313" key="3">
    <source>
        <dbReference type="Proteomes" id="UP001321582"/>
    </source>
</evidence>
<organism evidence="2 3">
    <name type="scientific">Haliovirga abyssi</name>
    <dbReference type="NCBI Taxonomy" id="2996794"/>
    <lineage>
        <taxon>Bacteria</taxon>
        <taxon>Fusobacteriati</taxon>
        <taxon>Fusobacteriota</taxon>
        <taxon>Fusobacteriia</taxon>
        <taxon>Fusobacteriales</taxon>
        <taxon>Haliovirgaceae</taxon>
        <taxon>Haliovirga</taxon>
    </lineage>
</organism>
<dbReference type="RefSeq" id="WP_307904942.1">
    <property type="nucleotide sequence ID" value="NZ_AP027059.1"/>
</dbReference>
<evidence type="ECO:0000313" key="2">
    <source>
        <dbReference type="EMBL" id="BDU50005.1"/>
    </source>
</evidence>
<sequence>MRRLILSVLFFDKFLKFWGPGIHLHLGNKLLNSDKDFEGKDIIKNYKKEFLYGNIAPDITLGKKYIKDLEKHSHSWNVGFEILNKANSDKNKALAYGYLSHLASDIIAHNFFIPKNLLVSKGMRSFSHMILEIKSDMMLYKDTYELVYKMSKVNLKDEDLFLKSVISESFLPFKANRKIFEYSLKAMKSKYMYSGIRIFTNYENWIQENKKILEKYHKISYNLIENILEKKERSILLKYDPNGEKNIGILNELKKEYKLFKMKDYETNIFNIPEELRGI</sequence>
<gene>
    <name evidence="2" type="ORF">HLVA_05740</name>
</gene>
<dbReference type="Proteomes" id="UP001321582">
    <property type="component" value="Chromosome"/>
</dbReference>
<reference evidence="2 3" key="1">
    <citation type="submission" date="2022-11" db="EMBL/GenBank/DDBJ databases">
        <title>Haliovirga abyssi gen. nov., sp. nov., a mesophilic fermentative bacterium isolated from the Iheya North hydrothermal field and the proposal of Haliovirgaceae fam. nov.</title>
        <authorList>
            <person name="Miyazaki U."/>
            <person name="Tame A."/>
            <person name="Miyazaki J."/>
            <person name="Takai K."/>
            <person name="Sawayama S."/>
            <person name="Kitajima M."/>
            <person name="Okamoto A."/>
            <person name="Nakagawa S."/>
        </authorList>
    </citation>
    <scope>NUCLEOTIDE SEQUENCE [LARGE SCALE GENOMIC DNA]</scope>
    <source>
        <strain evidence="2 3">IC12</strain>
    </source>
</reference>
<name>A0AAU9D9M8_9FUSO</name>
<keyword evidence="3" id="KW-1185">Reference proteome</keyword>